<keyword evidence="2" id="KW-1185">Reference proteome</keyword>
<dbReference type="AlphaFoldDB" id="Q4BWA2"/>
<evidence type="ECO:0000313" key="1">
    <source>
        <dbReference type="EMBL" id="EAM48182.1"/>
    </source>
</evidence>
<evidence type="ECO:0000313" key="2">
    <source>
        <dbReference type="Proteomes" id="UP000003922"/>
    </source>
</evidence>
<protein>
    <submittedName>
        <fullName evidence="1">Similar to periplasmic protein</fullName>
    </submittedName>
</protein>
<dbReference type="Pfam" id="PF09865">
    <property type="entry name" value="DUF2092"/>
    <property type="match status" value="1"/>
</dbReference>
<comment type="caution">
    <text evidence="1">The sequence shown here is derived from an EMBL/GenBank/DDBJ whole genome shotgun (WGS) entry which is preliminary data.</text>
</comment>
<reference evidence="1" key="1">
    <citation type="submission" date="2004-02" db="EMBL/GenBank/DDBJ databases">
        <authorList>
            <consortium name="DOE Joint Genome Institute"/>
        </authorList>
    </citation>
    <scope>NUCLEOTIDE SEQUENCE [LARGE SCALE GENOMIC DNA]</scope>
    <source>
        <strain evidence="1">WH 8501</strain>
    </source>
</reference>
<name>Q4BWA2_CROWT</name>
<organism evidence="1 2">
    <name type="scientific">Crocosphaera watsonii WH 8501</name>
    <dbReference type="NCBI Taxonomy" id="165597"/>
    <lineage>
        <taxon>Bacteria</taxon>
        <taxon>Bacillati</taxon>
        <taxon>Cyanobacteriota</taxon>
        <taxon>Cyanophyceae</taxon>
        <taxon>Oscillatoriophycideae</taxon>
        <taxon>Chroococcales</taxon>
        <taxon>Aphanothecaceae</taxon>
        <taxon>Crocosphaera</taxon>
    </lineage>
</organism>
<accession>Q4BWA2</accession>
<reference evidence="1" key="2">
    <citation type="submission" date="2005-06" db="EMBL/GenBank/DDBJ databases">
        <title>Sequencing of the draft genome and assembly of Crocosphaera watsonii WH 8501.</title>
        <authorList>
            <consortium name="US DOE Joint Genome Institute (JGI-PGF)"/>
            <person name="Copeland A."/>
            <person name="Lucas S."/>
            <person name="Lapidus A."/>
            <person name="Barry K."/>
            <person name="Detter C."/>
            <person name="Glavina T."/>
            <person name="Hammon N."/>
            <person name="Israni S."/>
            <person name="Pitluck S."/>
            <person name="Richardson P."/>
        </authorList>
    </citation>
    <scope>NUCLEOTIDE SEQUENCE [LARGE SCALE GENOMIC DNA]</scope>
    <source>
        <strain evidence="1">WH 8501</strain>
    </source>
</reference>
<dbReference type="OrthoDB" id="116979at2"/>
<dbReference type="Proteomes" id="UP000003922">
    <property type="component" value="Unassembled WGS sequence"/>
</dbReference>
<proteinExistence type="predicted"/>
<sequence length="255" mass="28825">MGLIKKMAGLMGVSLMGMLYFTPSLAETPLIEVKAENTLQEMLNYLKDQSSLKFQADVAQDLVFSNGQKIQLGAIVNLKVRRPDKLNIDYQGDRNHVRFYFDGKTFTMEGLTNNVYANFLEPSEVDNINALVRRIGERLNITLPLGEIIATDNDLESIKNRITSGVYVGESRVNGVISHHLAFTQDNLDWQIWIEKGEKPLPRKLVITYKQDPSSPQYSAILSNWNFDPISEEDPIFSSQPADDADKIDFLIIQP</sequence>
<dbReference type="RefSeq" id="WP_007308014.1">
    <property type="nucleotide sequence ID" value="NZ_AADV02000171.1"/>
</dbReference>
<dbReference type="InterPro" id="IPR019207">
    <property type="entry name" value="DUF2092"/>
</dbReference>
<reference evidence="1" key="3">
    <citation type="submission" date="2016-12" db="EMBL/GenBank/DDBJ databases">
        <title>Annotation of the draft genome assembly of Crocosphaera watsonii WH 8501.</title>
        <authorList>
            <consortium name="US DOE Joint Genome Institute (JGI-ORNL)"/>
            <person name="Larimer F."/>
            <person name="Land M."/>
        </authorList>
    </citation>
    <scope>NUCLEOTIDE SEQUENCE</scope>
    <source>
        <strain evidence="1">WH 8501</strain>
    </source>
</reference>
<dbReference type="EMBL" id="AADV02000171">
    <property type="protein sequence ID" value="EAM48182.1"/>
    <property type="molecule type" value="Genomic_DNA"/>
</dbReference>
<gene>
    <name evidence="1" type="ORF">CwatDRAFT_0725</name>
</gene>
<dbReference type="KEGG" id="cwa:CwatDRAFT_0725"/>